<dbReference type="Proteomes" id="UP001497480">
    <property type="component" value="Unassembled WGS sequence"/>
</dbReference>
<dbReference type="InterPro" id="IPR003854">
    <property type="entry name" value="GASA"/>
</dbReference>
<keyword evidence="3" id="KW-1185">Reference proteome</keyword>
<protein>
    <submittedName>
        <fullName evidence="2">Uncharacterized protein</fullName>
    </submittedName>
</protein>
<name>A0AAV1VRI5_LUPLU</name>
<dbReference type="Pfam" id="PF02704">
    <property type="entry name" value="GASA"/>
    <property type="match status" value="1"/>
</dbReference>
<reference evidence="2 3" key="1">
    <citation type="submission" date="2024-03" db="EMBL/GenBank/DDBJ databases">
        <authorList>
            <person name="Martinez-Hernandez J."/>
        </authorList>
    </citation>
    <scope>NUCLEOTIDE SEQUENCE [LARGE SCALE GENOMIC DNA]</scope>
</reference>
<keyword evidence="1" id="KW-0732">Signal</keyword>
<evidence type="ECO:0000313" key="3">
    <source>
        <dbReference type="Proteomes" id="UP001497480"/>
    </source>
</evidence>
<sequence length="99" mass="10917">MAFTRCTLLILAIICFILIQELEISGGNQHIMVAADNIVDCPARCKDRCTNSPPPSCQDLCEYCCKVSNCIPAGIHGTNLNQCPHYARLKNYIGKPFCP</sequence>
<evidence type="ECO:0000313" key="2">
    <source>
        <dbReference type="EMBL" id="CAL0299605.1"/>
    </source>
</evidence>
<feature type="chain" id="PRO_5043617811" evidence="1">
    <location>
        <begin position="28"/>
        <end position="99"/>
    </location>
</feature>
<organism evidence="2 3">
    <name type="scientific">Lupinus luteus</name>
    <name type="common">European yellow lupine</name>
    <dbReference type="NCBI Taxonomy" id="3873"/>
    <lineage>
        <taxon>Eukaryota</taxon>
        <taxon>Viridiplantae</taxon>
        <taxon>Streptophyta</taxon>
        <taxon>Embryophyta</taxon>
        <taxon>Tracheophyta</taxon>
        <taxon>Spermatophyta</taxon>
        <taxon>Magnoliopsida</taxon>
        <taxon>eudicotyledons</taxon>
        <taxon>Gunneridae</taxon>
        <taxon>Pentapetalae</taxon>
        <taxon>rosids</taxon>
        <taxon>fabids</taxon>
        <taxon>Fabales</taxon>
        <taxon>Fabaceae</taxon>
        <taxon>Papilionoideae</taxon>
        <taxon>50 kb inversion clade</taxon>
        <taxon>genistoids sensu lato</taxon>
        <taxon>core genistoids</taxon>
        <taxon>Genisteae</taxon>
        <taxon>Lupinus</taxon>
    </lineage>
</organism>
<gene>
    <name evidence="2" type="ORF">LLUT_LOCUS665</name>
</gene>
<dbReference type="AlphaFoldDB" id="A0AAV1VRI5"/>
<comment type="caution">
    <text evidence="2">The sequence shown here is derived from an EMBL/GenBank/DDBJ whole genome shotgun (WGS) entry which is preliminary data.</text>
</comment>
<accession>A0AAV1VRI5</accession>
<dbReference type="EMBL" id="CAXHTB010000001">
    <property type="protein sequence ID" value="CAL0299605.1"/>
    <property type="molecule type" value="Genomic_DNA"/>
</dbReference>
<evidence type="ECO:0000256" key="1">
    <source>
        <dbReference type="SAM" id="SignalP"/>
    </source>
</evidence>
<feature type="signal peptide" evidence="1">
    <location>
        <begin position="1"/>
        <end position="27"/>
    </location>
</feature>
<proteinExistence type="predicted"/>